<dbReference type="InterPro" id="IPR022764">
    <property type="entry name" value="Peptidase_S54_rhomboid_dom"/>
</dbReference>
<feature type="transmembrane region" description="Helical" evidence="7">
    <location>
        <begin position="90"/>
        <end position="110"/>
    </location>
</feature>
<dbReference type="InterPro" id="IPR035952">
    <property type="entry name" value="Rhomboid-like_sf"/>
</dbReference>
<keyword evidence="6 7" id="KW-0472">Membrane</keyword>
<keyword evidence="10" id="KW-1185">Reference proteome</keyword>
<organism evidence="9 10">
    <name type="scientific">Pseudofulvimonas gallinarii</name>
    <dbReference type="NCBI Taxonomy" id="634155"/>
    <lineage>
        <taxon>Bacteria</taxon>
        <taxon>Pseudomonadati</taxon>
        <taxon>Pseudomonadota</taxon>
        <taxon>Gammaproteobacteria</taxon>
        <taxon>Lysobacterales</taxon>
        <taxon>Rhodanobacteraceae</taxon>
        <taxon>Pseudofulvimonas</taxon>
    </lineage>
</organism>
<comment type="similarity">
    <text evidence="2">Belongs to the peptidase S54 family.</text>
</comment>
<protein>
    <submittedName>
        <fullName evidence="9">Rhomboid family protein</fullName>
    </submittedName>
</protein>
<dbReference type="Proteomes" id="UP000294599">
    <property type="component" value="Unassembled WGS sequence"/>
</dbReference>
<dbReference type="AlphaFoldDB" id="A0A4R3L8F1"/>
<dbReference type="InterPro" id="IPR050925">
    <property type="entry name" value="Rhomboid_protease_S54"/>
</dbReference>
<name>A0A4R3L8F1_9GAMM</name>
<gene>
    <name evidence="9" type="ORF">EDC25_11824</name>
</gene>
<feature type="transmembrane region" description="Helical" evidence="7">
    <location>
        <begin position="6"/>
        <end position="27"/>
    </location>
</feature>
<evidence type="ECO:0000256" key="5">
    <source>
        <dbReference type="ARBA" id="ARBA00022989"/>
    </source>
</evidence>
<evidence type="ECO:0000256" key="1">
    <source>
        <dbReference type="ARBA" id="ARBA00004141"/>
    </source>
</evidence>
<evidence type="ECO:0000259" key="8">
    <source>
        <dbReference type="Pfam" id="PF01694"/>
    </source>
</evidence>
<feature type="transmembrane region" description="Helical" evidence="7">
    <location>
        <begin position="142"/>
        <end position="165"/>
    </location>
</feature>
<dbReference type="RefSeq" id="WP_425480430.1">
    <property type="nucleotide sequence ID" value="NZ_MJEV01000088.1"/>
</dbReference>
<dbReference type="Gene3D" id="1.20.1540.10">
    <property type="entry name" value="Rhomboid-like"/>
    <property type="match status" value="1"/>
</dbReference>
<keyword evidence="4" id="KW-0378">Hydrolase</keyword>
<dbReference type="EMBL" id="SMAF01000018">
    <property type="protein sequence ID" value="TCS95335.1"/>
    <property type="molecule type" value="Genomic_DNA"/>
</dbReference>
<proteinExistence type="inferred from homology"/>
<feature type="domain" description="Peptidase S54 rhomboid" evidence="8">
    <location>
        <begin position="47"/>
        <end position="192"/>
    </location>
</feature>
<dbReference type="SUPFAM" id="SSF144091">
    <property type="entry name" value="Rhomboid-like"/>
    <property type="match status" value="1"/>
</dbReference>
<keyword evidence="3 7" id="KW-0812">Transmembrane</keyword>
<evidence type="ECO:0000256" key="2">
    <source>
        <dbReference type="ARBA" id="ARBA00009045"/>
    </source>
</evidence>
<accession>A0A4R3L8F1</accession>
<feature type="transmembrane region" description="Helical" evidence="7">
    <location>
        <begin position="117"/>
        <end position="136"/>
    </location>
</feature>
<comment type="caution">
    <text evidence="9">The sequence shown here is derived from an EMBL/GenBank/DDBJ whole genome shotgun (WGS) entry which is preliminary data.</text>
</comment>
<dbReference type="PANTHER" id="PTHR43731">
    <property type="entry name" value="RHOMBOID PROTEASE"/>
    <property type="match status" value="1"/>
</dbReference>
<evidence type="ECO:0000256" key="4">
    <source>
        <dbReference type="ARBA" id="ARBA00022801"/>
    </source>
</evidence>
<evidence type="ECO:0000256" key="3">
    <source>
        <dbReference type="ARBA" id="ARBA00022692"/>
    </source>
</evidence>
<sequence length="211" mass="23434">MPHNAGMDISLTLILIIATAGVSLVAFRDHALLDRLILWPPAVSRGGQYYRLLSYGLVHGDGMHLLFNMVTLYFFGSVMEPVFASRIGDVGYVLFYAGGLLVSILPSYLANRNNPGYRSLGASGAVSAVLFAFILLQPWAMLYVFFIPAPAIVFAVVYVGWSVWAERQARDNINHSAHLWGAAYGIVFMLVMEPRVLLIFWEQLTHPRWAG</sequence>
<dbReference type="GO" id="GO:0016020">
    <property type="term" value="C:membrane"/>
    <property type="evidence" value="ECO:0007669"/>
    <property type="project" value="UniProtKB-SubCell"/>
</dbReference>
<dbReference type="PANTHER" id="PTHR43731:SF14">
    <property type="entry name" value="PRESENILIN-ASSOCIATED RHOMBOID-LIKE PROTEIN, MITOCHONDRIAL"/>
    <property type="match status" value="1"/>
</dbReference>
<evidence type="ECO:0000256" key="6">
    <source>
        <dbReference type="ARBA" id="ARBA00023136"/>
    </source>
</evidence>
<evidence type="ECO:0000256" key="7">
    <source>
        <dbReference type="SAM" id="Phobius"/>
    </source>
</evidence>
<keyword evidence="5 7" id="KW-1133">Transmembrane helix</keyword>
<evidence type="ECO:0000313" key="10">
    <source>
        <dbReference type="Proteomes" id="UP000294599"/>
    </source>
</evidence>
<reference evidence="9 10" key="1">
    <citation type="submission" date="2019-03" db="EMBL/GenBank/DDBJ databases">
        <title>Genomic Encyclopedia of Type Strains, Phase IV (KMG-IV): sequencing the most valuable type-strain genomes for metagenomic binning, comparative biology and taxonomic classification.</title>
        <authorList>
            <person name="Goeker M."/>
        </authorList>
    </citation>
    <scope>NUCLEOTIDE SEQUENCE [LARGE SCALE GENOMIC DNA]</scope>
    <source>
        <strain evidence="9 10">DSM 21944</strain>
    </source>
</reference>
<dbReference type="Pfam" id="PF01694">
    <property type="entry name" value="Rhomboid"/>
    <property type="match status" value="1"/>
</dbReference>
<comment type="subcellular location">
    <subcellularLocation>
        <location evidence="1">Membrane</location>
        <topology evidence="1">Multi-pass membrane protein</topology>
    </subcellularLocation>
</comment>
<dbReference type="GO" id="GO:0004252">
    <property type="term" value="F:serine-type endopeptidase activity"/>
    <property type="evidence" value="ECO:0007669"/>
    <property type="project" value="InterPro"/>
</dbReference>
<feature type="transmembrane region" description="Helical" evidence="7">
    <location>
        <begin position="177"/>
        <end position="201"/>
    </location>
</feature>
<evidence type="ECO:0000313" key="9">
    <source>
        <dbReference type="EMBL" id="TCS95335.1"/>
    </source>
</evidence>